<dbReference type="PANTHER" id="PTHR43467:SF1">
    <property type="entry name" value="PRECORRIN-6A SYNTHASE [DEACETYLATING]"/>
    <property type="match status" value="1"/>
</dbReference>
<dbReference type="GO" id="GO:0009236">
    <property type="term" value="P:cobalamin biosynthetic process"/>
    <property type="evidence" value="ECO:0007669"/>
    <property type="project" value="UniProtKB-KW"/>
</dbReference>
<evidence type="ECO:0000256" key="2">
    <source>
        <dbReference type="ARBA" id="ARBA00022573"/>
    </source>
</evidence>
<dbReference type="PIRSF" id="PIRSF036525">
    <property type="entry name" value="CobF"/>
    <property type="match status" value="1"/>
</dbReference>
<dbReference type="InterPro" id="IPR012797">
    <property type="entry name" value="CobF"/>
</dbReference>
<dbReference type="AlphaFoldDB" id="A0A386Z5V5"/>
<keyword evidence="2" id="KW-0169">Cobalamin biosynthesis</keyword>
<keyword evidence="4 7" id="KW-0808">Transferase</keyword>
<keyword evidence="8" id="KW-1185">Reference proteome</keyword>
<dbReference type="EMBL" id="CP032568">
    <property type="protein sequence ID" value="AYF73041.1"/>
    <property type="molecule type" value="Genomic_DNA"/>
</dbReference>
<dbReference type="InterPro" id="IPR000878">
    <property type="entry name" value="4pyrrol_Mease"/>
</dbReference>
<dbReference type="OrthoDB" id="9787471at2"/>
<dbReference type="PANTHER" id="PTHR43467">
    <property type="entry name" value="COBALT-PRECORRIN-2 C(20)-METHYLTRANSFERASE"/>
    <property type="match status" value="1"/>
</dbReference>
<dbReference type="CDD" id="cd11643">
    <property type="entry name" value="Precorrin-6A-synthase"/>
    <property type="match status" value="1"/>
</dbReference>
<reference evidence="7 8" key="1">
    <citation type="submission" date="2018-09" db="EMBL/GenBank/DDBJ databases">
        <title>Nocardia yunnanensis sp. nov., an actinomycete isolated from a soil sample.</title>
        <authorList>
            <person name="Zhang J."/>
        </authorList>
    </citation>
    <scope>NUCLEOTIDE SEQUENCE [LARGE SCALE GENOMIC DNA]</scope>
    <source>
        <strain evidence="7 8">CFHS0054</strain>
    </source>
</reference>
<dbReference type="SUPFAM" id="SSF53790">
    <property type="entry name" value="Tetrapyrrole methylase"/>
    <property type="match status" value="1"/>
</dbReference>
<evidence type="ECO:0000256" key="3">
    <source>
        <dbReference type="ARBA" id="ARBA00022603"/>
    </source>
</evidence>
<dbReference type="EC" id="2.1.1.152" evidence="7"/>
<evidence type="ECO:0000256" key="5">
    <source>
        <dbReference type="ARBA" id="ARBA00022691"/>
    </source>
</evidence>
<evidence type="ECO:0000256" key="1">
    <source>
        <dbReference type="ARBA" id="ARBA00004953"/>
    </source>
</evidence>
<evidence type="ECO:0000313" key="7">
    <source>
        <dbReference type="EMBL" id="AYF73041.1"/>
    </source>
</evidence>
<dbReference type="GO" id="GO:0043819">
    <property type="term" value="F:precorrin-6A synthase (deacetylating) activity"/>
    <property type="evidence" value="ECO:0007669"/>
    <property type="project" value="UniProtKB-EC"/>
</dbReference>
<dbReference type="RefSeq" id="WP_120734982.1">
    <property type="nucleotide sequence ID" value="NZ_CP032568.1"/>
</dbReference>
<dbReference type="Gene3D" id="3.40.1010.10">
    <property type="entry name" value="Cobalt-precorrin-4 Transmethylase, Domain 1"/>
    <property type="match status" value="1"/>
</dbReference>
<dbReference type="InterPro" id="IPR014776">
    <property type="entry name" value="4pyrrole_Mease_sub2"/>
</dbReference>
<feature type="domain" description="Tetrapyrrole methylase" evidence="6">
    <location>
        <begin position="3"/>
        <end position="226"/>
    </location>
</feature>
<evidence type="ECO:0000259" key="6">
    <source>
        <dbReference type="Pfam" id="PF00590"/>
    </source>
</evidence>
<evidence type="ECO:0000256" key="4">
    <source>
        <dbReference type="ARBA" id="ARBA00022679"/>
    </source>
</evidence>
<gene>
    <name evidence="7" type="ORF">D7D52_03230</name>
</gene>
<comment type="pathway">
    <text evidence="1">Cofactor biosynthesis; adenosylcobalamin biosynthesis.</text>
</comment>
<keyword evidence="5" id="KW-0949">S-adenosyl-L-methionine</keyword>
<dbReference type="InterPro" id="IPR014777">
    <property type="entry name" value="4pyrrole_Mease_sub1"/>
</dbReference>
<dbReference type="Gene3D" id="3.30.950.10">
    <property type="entry name" value="Methyltransferase, Cobalt-precorrin-4 Transmethylase, Domain 2"/>
    <property type="match status" value="1"/>
</dbReference>
<sequence length="255" mass="28125">MRKLFVIGIGAGDPDQVTVRAVKAMRQVDVFFVIGKKGDGTQELVDVRAAILAEHATQPHTVVEIADPPRDRTVPGSGADAAYQGAVTDWHEARAELLERAFAETDGVGGILVWGDPSLYDSTLRIVERVLRRARIHFDYEVIPGITSVQALAAAHRMVLHEIGEPLHITTGRKLRDDGLAAGQSTLVMLDADCSFTHIPGDDIHIWWGAYLGMPDETIIEGPLRAVEHAITARRTELRQSKGWIMDIYLLRRGR</sequence>
<dbReference type="GO" id="GO:0032259">
    <property type="term" value="P:methylation"/>
    <property type="evidence" value="ECO:0007669"/>
    <property type="project" value="UniProtKB-KW"/>
</dbReference>
<keyword evidence="3 7" id="KW-0489">Methyltransferase</keyword>
<dbReference type="InterPro" id="IPR035996">
    <property type="entry name" value="4pyrrol_Methylase_sf"/>
</dbReference>
<dbReference type="NCBIfam" id="TIGR02434">
    <property type="entry name" value="CobF"/>
    <property type="match status" value="1"/>
</dbReference>
<proteinExistence type="predicted"/>
<evidence type="ECO:0000313" key="8">
    <source>
        <dbReference type="Proteomes" id="UP000267164"/>
    </source>
</evidence>
<protein>
    <submittedName>
        <fullName evidence="7">Precorrin-6A synthase (Deacetylating)</fullName>
        <ecNumber evidence="7">2.1.1.152</ecNumber>
    </submittedName>
</protein>
<name>A0A386Z5V5_9NOCA</name>
<dbReference type="KEGG" id="nyu:D7D52_03230"/>
<dbReference type="Pfam" id="PF00590">
    <property type="entry name" value="TP_methylase"/>
    <property type="match status" value="1"/>
</dbReference>
<dbReference type="Proteomes" id="UP000267164">
    <property type="component" value="Chromosome"/>
</dbReference>
<accession>A0A386Z5V5</accession>
<organism evidence="7 8">
    <name type="scientific">Nocardia yunnanensis</name>
    <dbReference type="NCBI Taxonomy" id="2382165"/>
    <lineage>
        <taxon>Bacteria</taxon>
        <taxon>Bacillati</taxon>
        <taxon>Actinomycetota</taxon>
        <taxon>Actinomycetes</taxon>
        <taxon>Mycobacteriales</taxon>
        <taxon>Nocardiaceae</taxon>
        <taxon>Nocardia</taxon>
    </lineage>
</organism>